<dbReference type="OrthoDB" id="3298772at2"/>
<protein>
    <recommendedName>
        <fullName evidence="4">Transmembrane protein</fullName>
    </recommendedName>
</protein>
<feature type="transmembrane region" description="Helical" evidence="1">
    <location>
        <begin position="46"/>
        <end position="66"/>
    </location>
</feature>
<reference evidence="2 3" key="1">
    <citation type="submission" date="2017-06" db="EMBL/GenBank/DDBJ databases">
        <authorList>
            <person name="Kim H.J."/>
            <person name="Triplett B.A."/>
        </authorList>
    </citation>
    <scope>NUCLEOTIDE SEQUENCE [LARGE SCALE GENOMIC DNA]</scope>
    <source>
        <strain evidence="2 3">DSM 43151</strain>
    </source>
</reference>
<keyword evidence="3" id="KW-1185">Reference proteome</keyword>
<feature type="transmembrane region" description="Helical" evidence="1">
    <location>
        <begin position="86"/>
        <end position="103"/>
    </location>
</feature>
<gene>
    <name evidence="2" type="ORF">SAMN06264365_11779</name>
</gene>
<accession>A0A239F4C8</accession>
<sequence length="107" mass="11766">MEAAEEAKLTLQRLVGKVALLLTFIYILFLLGGVMTLARGRDVSPFTWPLFVLPATAFVPAVLFAVKLHQTSDPVKLKDLWKRCAVYAITGFALLLAMAFSLIELNG</sequence>
<evidence type="ECO:0000313" key="2">
    <source>
        <dbReference type="EMBL" id="SNS51749.1"/>
    </source>
</evidence>
<name>A0A239F4C8_9ACTN</name>
<proteinExistence type="predicted"/>
<keyword evidence="1" id="KW-1133">Transmembrane helix</keyword>
<evidence type="ECO:0000256" key="1">
    <source>
        <dbReference type="SAM" id="Phobius"/>
    </source>
</evidence>
<evidence type="ECO:0008006" key="4">
    <source>
        <dbReference type="Google" id="ProtNLM"/>
    </source>
</evidence>
<keyword evidence="1" id="KW-0812">Transmembrane</keyword>
<evidence type="ECO:0000313" key="3">
    <source>
        <dbReference type="Proteomes" id="UP000198415"/>
    </source>
</evidence>
<dbReference type="AlphaFoldDB" id="A0A239F4C8"/>
<dbReference type="RefSeq" id="WP_089297173.1">
    <property type="nucleotide sequence ID" value="NZ_BOMU01000082.1"/>
</dbReference>
<dbReference type="EMBL" id="FZNR01000017">
    <property type="protein sequence ID" value="SNS51749.1"/>
    <property type="molecule type" value="Genomic_DNA"/>
</dbReference>
<dbReference type="Proteomes" id="UP000198415">
    <property type="component" value="Unassembled WGS sequence"/>
</dbReference>
<keyword evidence="1" id="KW-0472">Membrane</keyword>
<feature type="transmembrane region" description="Helical" evidence="1">
    <location>
        <begin position="18"/>
        <end position="40"/>
    </location>
</feature>
<organism evidence="2 3">
    <name type="scientific">Actinoplanes regularis</name>
    <dbReference type="NCBI Taxonomy" id="52697"/>
    <lineage>
        <taxon>Bacteria</taxon>
        <taxon>Bacillati</taxon>
        <taxon>Actinomycetota</taxon>
        <taxon>Actinomycetes</taxon>
        <taxon>Micromonosporales</taxon>
        <taxon>Micromonosporaceae</taxon>
        <taxon>Actinoplanes</taxon>
    </lineage>
</organism>